<comment type="similarity">
    <text evidence="1">Belongs to the LysR transcriptional regulatory family.</text>
</comment>
<protein>
    <submittedName>
        <fullName evidence="6">Transcriptional regulator, LysR family</fullName>
    </submittedName>
</protein>
<dbReference type="Gene3D" id="3.40.190.290">
    <property type="match status" value="1"/>
</dbReference>
<name>A0A1N7SIK7_9BURK</name>
<dbReference type="Gene3D" id="1.10.10.10">
    <property type="entry name" value="Winged helix-like DNA-binding domain superfamily/Winged helix DNA-binding domain"/>
    <property type="match status" value="1"/>
</dbReference>
<dbReference type="GO" id="GO:0003677">
    <property type="term" value="F:DNA binding"/>
    <property type="evidence" value="ECO:0007669"/>
    <property type="project" value="UniProtKB-KW"/>
</dbReference>
<evidence type="ECO:0000313" key="7">
    <source>
        <dbReference type="Proteomes" id="UP000187012"/>
    </source>
</evidence>
<dbReference type="FunFam" id="1.10.10.10:FF:000001">
    <property type="entry name" value="LysR family transcriptional regulator"/>
    <property type="match status" value="1"/>
</dbReference>
<evidence type="ECO:0000256" key="4">
    <source>
        <dbReference type="ARBA" id="ARBA00023163"/>
    </source>
</evidence>
<dbReference type="RefSeq" id="WP_245841639.1">
    <property type="nucleotide sequence ID" value="NZ_CYGX02000072.1"/>
</dbReference>
<dbReference type="Pfam" id="PF00126">
    <property type="entry name" value="HTH_1"/>
    <property type="match status" value="1"/>
</dbReference>
<organism evidence="6 7">
    <name type="scientific">Paraburkholderia ribeironis</name>
    <dbReference type="NCBI Taxonomy" id="1247936"/>
    <lineage>
        <taxon>Bacteria</taxon>
        <taxon>Pseudomonadati</taxon>
        <taxon>Pseudomonadota</taxon>
        <taxon>Betaproteobacteria</taxon>
        <taxon>Burkholderiales</taxon>
        <taxon>Burkholderiaceae</taxon>
        <taxon>Paraburkholderia</taxon>
    </lineage>
</organism>
<dbReference type="InterPro" id="IPR058163">
    <property type="entry name" value="LysR-type_TF_proteobact-type"/>
</dbReference>
<dbReference type="Proteomes" id="UP000187012">
    <property type="component" value="Unassembled WGS sequence"/>
</dbReference>
<keyword evidence="7" id="KW-1185">Reference proteome</keyword>
<dbReference type="InterPro" id="IPR036388">
    <property type="entry name" value="WH-like_DNA-bd_sf"/>
</dbReference>
<dbReference type="InterPro" id="IPR000847">
    <property type="entry name" value="LysR_HTH_N"/>
</dbReference>
<dbReference type="InterPro" id="IPR036390">
    <property type="entry name" value="WH_DNA-bd_sf"/>
</dbReference>
<dbReference type="GO" id="GO:0003700">
    <property type="term" value="F:DNA-binding transcription factor activity"/>
    <property type="evidence" value="ECO:0007669"/>
    <property type="project" value="InterPro"/>
</dbReference>
<dbReference type="SUPFAM" id="SSF46785">
    <property type="entry name" value="Winged helix' DNA-binding domain"/>
    <property type="match status" value="1"/>
</dbReference>
<keyword evidence="2" id="KW-0805">Transcription regulation</keyword>
<dbReference type="AlphaFoldDB" id="A0A1N7SIK7"/>
<accession>A0A1N7SIK7</accession>
<reference evidence="6 7" key="1">
    <citation type="submission" date="2016-12" db="EMBL/GenBank/DDBJ databases">
        <authorList>
            <person name="Song W.-J."/>
            <person name="Kurnit D.M."/>
        </authorList>
    </citation>
    <scope>NUCLEOTIDE SEQUENCE [LARGE SCALE GENOMIC DNA]</scope>
    <source>
        <strain evidence="6 7">STM7296</strain>
    </source>
</reference>
<feature type="domain" description="HTH lysR-type" evidence="5">
    <location>
        <begin position="18"/>
        <end position="70"/>
    </location>
</feature>
<dbReference type="PROSITE" id="PS50931">
    <property type="entry name" value="HTH_LYSR"/>
    <property type="match status" value="1"/>
</dbReference>
<evidence type="ECO:0000313" key="6">
    <source>
        <dbReference type="EMBL" id="SIT47232.1"/>
    </source>
</evidence>
<evidence type="ECO:0000256" key="2">
    <source>
        <dbReference type="ARBA" id="ARBA00023015"/>
    </source>
</evidence>
<evidence type="ECO:0000256" key="1">
    <source>
        <dbReference type="ARBA" id="ARBA00009437"/>
    </source>
</evidence>
<dbReference type="SUPFAM" id="SSF53850">
    <property type="entry name" value="Periplasmic binding protein-like II"/>
    <property type="match status" value="1"/>
</dbReference>
<dbReference type="PANTHER" id="PTHR30537">
    <property type="entry name" value="HTH-TYPE TRANSCRIPTIONAL REGULATOR"/>
    <property type="match status" value="1"/>
</dbReference>
<dbReference type="Pfam" id="PF03466">
    <property type="entry name" value="LysR_substrate"/>
    <property type="match status" value="1"/>
</dbReference>
<keyword evidence="4" id="KW-0804">Transcription</keyword>
<gene>
    <name evidence="6" type="ORF">BN2475_720003</name>
</gene>
<evidence type="ECO:0000256" key="3">
    <source>
        <dbReference type="ARBA" id="ARBA00023125"/>
    </source>
</evidence>
<dbReference type="EMBL" id="CYGX02000072">
    <property type="protein sequence ID" value="SIT47232.1"/>
    <property type="molecule type" value="Genomic_DNA"/>
</dbReference>
<keyword evidence="3" id="KW-0238">DNA-binding</keyword>
<dbReference type="InterPro" id="IPR005119">
    <property type="entry name" value="LysR_subst-bd"/>
</dbReference>
<sequence length="326" mass="35978">MMPSKKANEVGLDHLGAMRALLRIVELGSFSAAARELKVATSTIARKISALEDMLGVSLLHRSTHHVALTEAGNLYHARAVSMIADLDDTLRVVAELDSAPSGPLKLTAPVAFGRRYLAPLVAPFLERYPGVQLDLRLTDNHNDMVMGGFDLDIHEGENYLDNLIVQPISRNDSILCAAPAYFARRGRPQAPADLAQHNCLRYLHPEGDPRWHLTDGATVQSVLPSGNLQSDHSELLLEATRAGLGIAEFEIWLIRDLLVSGELEVALPGYRLENALTGRQIYMAYLPNRRFSTKVRVLREFMAERLKGIGELPDRELVPSPAERA</sequence>
<evidence type="ECO:0000259" key="5">
    <source>
        <dbReference type="PROSITE" id="PS50931"/>
    </source>
</evidence>
<dbReference type="STRING" id="1247936.BN2475_720003"/>
<dbReference type="PANTHER" id="PTHR30537:SF5">
    <property type="entry name" value="HTH-TYPE TRANSCRIPTIONAL ACTIVATOR TTDR-RELATED"/>
    <property type="match status" value="1"/>
</dbReference>
<dbReference type="CDD" id="cd08422">
    <property type="entry name" value="PBP2_CrgA_like"/>
    <property type="match status" value="1"/>
</dbReference>
<proteinExistence type="inferred from homology"/>